<proteinExistence type="predicted"/>
<organism evidence="1">
    <name type="scientific">Oryza sativa subsp. japonica</name>
    <name type="common">Rice</name>
    <dbReference type="NCBI Taxonomy" id="39947"/>
    <lineage>
        <taxon>Eukaryota</taxon>
        <taxon>Viridiplantae</taxon>
        <taxon>Streptophyta</taxon>
        <taxon>Embryophyta</taxon>
        <taxon>Tracheophyta</taxon>
        <taxon>Spermatophyta</taxon>
        <taxon>Magnoliopsida</taxon>
        <taxon>Liliopsida</taxon>
        <taxon>Poales</taxon>
        <taxon>Poaceae</taxon>
        <taxon>BOP clade</taxon>
        <taxon>Oryzoideae</taxon>
        <taxon>Oryzeae</taxon>
        <taxon>Oryzinae</taxon>
        <taxon>Oryza</taxon>
        <taxon>Oryza sativa</taxon>
    </lineage>
</organism>
<reference evidence="1" key="1">
    <citation type="journal article" date="2005" name="BMC Biol.">
        <title>The sequence of rice chromosomes 11 and 12, rich in disease resistance genes and recent gene duplications.</title>
        <authorList>
            <consortium name="The rice chromosomes 11 and 12 sequencing consortia"/>
        </authorList>
    </citation>
    <scope>NUCLEOTIDE SEQUENCE [LARGE SCALE GENOMIC DNA]</scope>
</reference>
<gene>
    <name evidence="1" type="ordered locus">LOC_Os12g39450</name>
</gene>
<accession>Q2QN00</accession>
<sequence>MAWCNCSTQLDIYVLLLQLKSSSEYLLFLNPECCHVQFLQCHQQQYMLYDNNAVKQQCNFRSVIRRSKKSRIMEMIGMCTEANASWILSYTLCMKEMRSLLELRVG</sequence>
<reference evidence="1" key="3">
    <citation type="submission" date="2006-01" db="EMBL/GenBank/DDBJ databases">
        <authorList>
            <person name="Buell R."/>
        </authorList>
    </citation>
    <scope>NUCLEOTIDE SEQUENCE</scope>
</reference>
<name>Q2QN00_ORYSJ</name>
<dbReference type="EMBL" id="DP000011">
    <property type="protein sequence ID" value="ABA99715.2"/>
    <property type="molecule type" value="Genomic_DNA"/>
</dbReference>
<dbReference type="AlphaFoldDB" id="Q2QN00"/>
<protein>
    <submittedName>
        <fullName evidence="1">Uncharacterized protein</fullName>
    </submittedName>
</protein>
<reference evidence="1" key="2">
    <citation type="submission" date="2005-04" db="EMBL/GenBank/DDBJ databases">
        <authorList>
            <person name="Buell C.R."/>
            <person name="Wing R.A."/>
            <person name="McCombie W.A."/>
            <person name="Ouyang S."/>
        </authorList>
    </citation>
    <scope>NUCLEOTIDE SEQUENCE</scope>
</reference>
<evidence type="ECO:0000313" key="1">
    <source>
        <dbReference type="EMBL" id="ABA99715.2"/>
    </source>
</evidence>